<dbReference type="AlphaFoldDB" id="A0A239J8Z8"/>
<feature type="domain" description="Chemotaxis phosphatase CheX-like" evidence="2">
    <location>
        <begin position="61"/>
        <end position="133"/>
    </location>
</feature>
<gene>
    <name evidence="3" type="ORF">SAMN04488107_4682</name>
</gene>
<evidence type="ECO:0000313" key="4">
    <source>
        <dbReference type="Proteomes" id="UP000198386"/>
    </source>
</evidence>
<dbReference type="OrthoDB" id="5402373at2"/>
<dbReference type="Proteomes" id="UP000198386">
    <property type="component" value="Unassembled WGS sequence"/>
</dbReference>
<proteinExistence type="predicted"/>
<evidence type="ECO:0000256" key="1">
    <source>
        <dbReference type="ARBA" id="ARBA00022500"/>
    </source>
</evidence>
<keyword evidence="4" id="KW-1185">Reference proteome</keyword>
<name>A0A239J8Z8_9ACTN</name>
<dbReference type="EMBL" id="FZOH01000014">
    <property type="protein sequence ID" value="SNT02310.1"/>
    <property type="molecule type" value="Genomic_DNA"/>
</dbReference>
<accession>A0A239J8Z8</accession>
<dbReference type="SUPFAM" id="SSF103039">
    <property type="entry name" value="CheC-like"/>
    <property type="match status" value="1"/>
</dbReference>
<reference evidence="4" key="1">
    <citation type="submission" date="2017-06" db="EMBL/GenBank/DDBJ databases">
        <authorList>
            <person name="Varghese N."/>
            <person name="Submissions S."/>
        </authorList>
    </citation>
    <scope>NUCLEOTIDE SEQUENCE [LARGE SCALE GENOMIC DNA]</scope>
    <source>
        <strain evidence="4">DSM 45423</strain>
    </source>
</reference>
<dbReference type="GO" id="GO:0006935">
    <property type="term" value="P:chemotaxis"/>
    <property type="evidence" value="ECO:0007669"/>
    <property type="project" value="UniProtKB-KW"/>
</dbReference>
<dbReference type="InterPro" id="IPR028051">
    <property type="entry name" value="CheX-like_dom"/>
</dbReference>
<dbReference type="RefSeq" id="WP_089406308.1">
    <property type="nucleotide sequence ID" value="NZ_FZOH01000014.1"/>
</dbReference>
<sequence>MTAPRDTGLRRRASDRPPAVVDLLDGDTLLQIAEQAWLALVGEDEVLVPLPAPLPADTSSSWVEIVGPWTGAVVLTCGRDTAAELTRALLGEHAPAVLEAEDVDDALGELANVVGGNVKAVLPGPSVLGLPEVGATPPAGSRADTRRVAVLWRGQPLTVSVQSPLHTERENEVPL</sequence>
<protein>
    <submittedName>
        <fullName evidence="3">Chemotaxis phosphatase CheX</fullName>
    </submittedName>
</protein>
<dbReference type="Pfam" id="PF13690">
    <property type="entry name" value="CheX"/>
    <property type="match status" value="1"/>
</dbReference>
<evidence type="ECO:0000259" key="2">
    <source>
        <dbReference type="Pfam" id="PF13690"/>
    </source>
</evidence>
<organism evidence="3 4">
    <name type="scientific">Geodermatophilus saharensis</name>
    <dbReference type="NCBI Taxonomy" id="1137994"/>
    <lineage>
        <taxon>Bacteria</taxon>
        <taxon>Bacillati</taxon>
        <taxon>Actinomycetota</taxon>
        <taxon>Actinomycetes</taxon>
        <taxon>Geodermatophilales</taxon>
        <taxon>Geodermatophilaceae</taxon>
        <taxon>Geodermatophilus</taxon>
    </lineage>
</organism>
<dbReference type="InterPro" id="IPR028976">
    <property type="entry name" value="CheC-like_sf"/>
</dbReference>
<evidence type="ECO:0000313" key="3">
    <source>
        <dbReference type="EMBL" id="SNT02310.1"/>
    </source>
</evidence>
<dbReference type="Gene3D" id="3.40.1550.10">
    <property type="entry name" value="CheC-like"/>
    <property type="match status" value="1"/>
</dbReference>
<keyword evidence="1" id="KW-0145">Chemotaxis</keyword>